<protein>
    <submittedName>
        <fullName evidence="2">Signal peptide-containing protein</fullName>
    </submittedName>
</protein>
<feature type="signal peptide" evidence="1">
    <location>
        <begin position="1"/>
        <end position="18"/>
    </location>
</feature>
<dbReference type="GeneID" id="15807168"/>
<dbReference type="VEuPathDB" id="PiroplasmaDB:BEWA_024410"/>
<gene>
    <name evidence="2" type="ORF">BEWA_024410</name>
</gene>
<dbReference type="EMBL" id="CP001669">
    <property type="protein sequence ID" value="AFZ79592.1"/>
    <property type="molecule type" value="Genomic_DNA"/>
</dbReference>
<dbReference type="OrthoDB" id="361779at2759"/>
<dbReference type="Proteomes" id="UP000031512">
    <property type="component" value="Chromosome 1"/>
</dbReference>
<keyword evidence="1" id="KW-0732">Signal</keyword>
<evidence type="ECO:0000313" key="3">
    <source>
        <dbReference type="Proteomes" id="UP000031512"/>
    </source>
</evidence>
<dbReference type="KEGG" id="beq:BEWA_024410"/>
<reference evidence="2 3" key="1">
    <citation type="journal article" date="2012" name="BMC Genomics">
        <title>Comparative genomic analysis and phylogenetic position of Theileria equi.</title>
        <authorList>
            <person name="Kappmeyer L.S."/>
            <person name="Thiagarajan M."/>
            <person name="Herndon D.R."/>
            <person name="Ramsay J.D."/>
            <person name="Caler E."/>
            <person name="Djikeng A."/>
            <person name="Gillespie J.J."/>
            <person name="Lau A.O."/>
            <person name="Roalson E.H."/>
            <person name="Silva J.C."/>
            <person name="Silva M.G."/>
            <person name="Suarez C.E."/>
            <person name="Ueti M.W."/>
            <person name="Nene V.M."/>
            <person name="Mealey R.H."/>
            <person name="Knowles D.P."/>
            <person name="Brayton K.A."/>
        </authorList>
    </citation>
    <scope>NUCLEOTIDE SEQUENCE [LARGE SCALE GENOMIC DNA]</scope>
    <source>
        <strain evidence="2 3">WA</strain>
    </source>
</reference>
<dbReference type="RefSeq" id="XP_004829258.1">
    <property type="nucleotide sequence ID" value="XM_004829201.1"/>
</dbReference>
<accession>L0AVF7</accession>
<feature type="chain" id="PRO_5003939818" evidence="1">
    <location>
        <begin position="19"/>
        <end position="199"/>
    </location>
</feature>
<proteinExistence type="predicted"/>
<name>L0AVF7_THEEQ</name>
<sequence length="199" mass="22038">MRIFSLVYAAYLLRFCSCGDFVDESTLVSAWKDGQEVSTDVPSPPGMLDISVPDEEQCKSFDYTFAGNAIRLIVPNKDTTATKLVNGAEEDAYTLPSGETLDHAKAYLNKDKKPELVLLVFNTPSGISRRDYVKSDNGWTVCNNSDIKMRSLRDPAEWISNFEIDVSLANGTDEFTAFEAELLGIAIQHFFPKPGHAVV</sequence>
<organism evidence="2 3">
    <name type="scientific">Theileria equi strain WA</name>
    <dbReference type="NCBI Taxonomy" id="1537102"/>
    <lineage>
        <taxon>Eukaryota</taxon>
        <taxon>Sar</taxon>
        <taxon>Alveolata</taxon>
        <taxon>Apicomplexa</taxon>
        <taxon>Aconoidasida</taxon>
        <taxon>Piroplasmida</taxon>
        <taxon>Theileriidae</taxon>
        <taxon>Theileria</taxon>
    </lineage>
</organism>
<evidence type="ECO:0000256" key="1">
    <source>
        <dbReference type="SAM" id="SignalP"/>
    </source>
</evidence>
<keyword evidence="3" id="KW-1185">Reference proteome</keyword>
<evidence type="ECO:0000313" key="2">
    <source>
        <dbReference type="EMBL" id="AFZ79592.1"/>
    </source>
</evidence>
<dbReference type="AlphaFoldDB" id="L0AVF7"/>